<evidence type="ECO:0000259" key="3">
    <source>
        <dbReference type="SMART" id="SM00642"/>
    </source>
</evidence>
<dbReference type="InterPro" id="IPR004193">
    <property type="entry name" value="Glyco_hydro_13_N"/>
</dbReference>
<dbReference type="Gene3D" id="2.60.40.1180">
    <property type="entry name" value="Golgi alpha-mannosidase II"/>
    <property type="match status" value="1"/>
</dbReference>
<evidence type="ECO:0000313" key="4">
    <source>
        <dbReference type="EMBL" id="OSX77924.1"/>
    </source>
</evidence>
<feature type="domain" description="Glycosyl hydrolase family 13 catalytic" evidence="3">
    <location>
        <begin position="495"/>
        <end position="945"/>
    </location>
</feature>
<feature type="region of interest" description="Disordered" evidence="2">
    <location>
        <begin position="811"/>
        <end position="838"/>
    </location>
</feature>
<name>A0A1X6PAN7_PORUM</name>
<evidence type="ECO:0000313" key="5">
    <source>
        <dbReference type="Proteomes" id="UP000218209"/>
    </source>
</evidence>
<dbReference type="InterPro" id="IPR017853">
    <property type="entry name" value="GH"/>
</dbReference>
<protein>
    <recommendedName>
        <fullName evidence="3">Glycosyl hydrolase family 13 catalytic domain-containing protein</fullName>
    </recommendedName>
</protein>
<dbReference type="OrthoDB" id="204980at2759"/>
<reference evidence="4 5" key="1">
    <citation type="submission" date="2017-03" db="EMBL/GenBank/DDBJ databases">
        <title>WGS assembly of Porphyra umbilicalis.</title>
        <authorList>
            <person name="Brawley S.H."/>
            <person name="Blouin N.A."/>
            <person name="Ficko-Blean E."/>
            <person name="Wheeler G.L."/>
            <person name="Lohr M."/>
            <person name="Goodson H.V."/>
            <person name="Jenkins J.W."/>
            <person name="Blaby-Haas C.E."/>
            <person name="Helliwell K.E."/>
            <person name="Chan C."/>
            <person name="Marriage T."/>
            <person name="Bhattacharya D."/>
            <person name="Klein A.S."/>
            <person name="Badis Y."/>
            <person name="Brodie J."/>
            <person name="Cao Y."/>
            <person name="Collen J."/>
            <person name="Dittami S.M."/>
            <person name="Gachon C.M."/>
            <person name="Green B.R."/>
            <person name="Karpowicz S."/>
            <person name="Kim J.W."/>
            <person name="Kudahl U."/>
            <person name="Lin S."/>
            <person name="Michel G."/>
            <person name="Mittag M."/>
            <person name="Olson B.J."/>
            <person name="Pangilinan J."/>
            <person name="Peng Y."/>
            <person name="Qiu H."/>
            <person name="Shu S."/>
            <person name="Singer J.T."/>
            <person name="Smith A.G."/>
            <person name="Sprecher B.N."/>
            <person name="Wagner V."/>
            <person name="Wang W."/>
            <person name="Wang Z.-Y."/>
            <person name="Yan J."/>
            <person name="Yarish C."/>
            <person name="Zoeuner-Riek S."/>
            <person name="Zhuang Y."/>
            <person name="Zou Y."/>
            <person name="Lindquist E.A."/>
            <person name="Grimwood J."/>
            <person name="Barry K."/>
            <person name="Rokhsar D.S."/>
            <person name="Schmutz J."/>
            <person name="Stiller J.W."/>
            <person name="Grossman A.R."/>
            <person name="Prochnik S.E."/>
        </authorList>
    </citation>
    <scope>NUCLEOTIDE SEQUENCE [LARGE SCALE GENOMIC DNA]</scope>
    <source>
        <strain evidence="4">4086291</strain>
    </source>
</reference>
<dbReference type="GO" id="GO:0004553">
    <property type="term" value="F:hydrolase activity, hydrolyzing O-glycosyl compounds"/>
    <property type="evidence" value="ECO:0007669"/>
    <property type="project" value="InterPro"/>
</dbReference>
<evidence type="ECO:0000256" key="2">
    <source>
        <dbReference type="SAM" id="MobiDB-lite"/>
    </source>
</evidence>
<dbReference type="Pfam" id="PF02922">
    <property type="entry name" value="CBM_48"/>
    <property type="match status" value="1"/>
</dbReference>
<keyword evidence="5" id="KW-1185">Reference proteome</keyword>
<dbReference type="InterPro" id="IPR013783">
    <property type="entry name" value="Ig-like_fold"/>
</dbReference>
<dbReference type="InterPro" id="IPR013780">
    <property type="entry name" value="Glyco_hydro_b"/>
</dbReference>
<gene>
    <name evidence="4" type="ORF">BU14_0127s0022</name>
</gene>
<dbReference type="PANTHER" id="PTHR43002">
    <property type="entry name" value="GLYCOGEN DEBRANCHING ENZYME"/>
    <property type="match status" value="1"/>
</dbReference>
<organism evidence="4 5">
    <name type="scientific">Porphyra umbilicalis</name>
    <name type="common">Purple laver</name>
    <name type="synonym">Red alga</name>
    <dbReference type="NCBI Taxonomy" id="2786"/>
    <lineage>
        <taxon>Eukaryota</taxon>
        <taxon>Rhodophyta</taxon>
        <taxon>Bangiophyceae</taxon>
        <taxon>Bangiales</taxon>
        <taxon>Bangiaceae</taxon>
        <taxon>Porphyra</taxon>
    </lineage>
</organism>
<comment type="similarity">
    <text evidence="1">Belongs to the glycosyl hydrolase 13 family.</text>
</comment>
<dbReference type="Gene3D" id="2.60.40.10">
    <property type="entry name" value="Immunoglobulins"/>
    <property type="match status" value="1"/>
</dbReference>
<sequence length="1144" mass="120348">MAAAVREVAADVARSWTILPGVVPRRQIVQGHPTIYREASEFLGDGGGDTTVCSAASRWFAVRYRRFVGEADAYAGWVLWGCDDDAVGASVGGVAIEPVSVDPVEGALFLVDRGRFGDGSRLRLVPRHAERAVDDAGATVTWDVDAADAAFWIPATVVDALVAGGGDTPPPALLLVQGHGSLLTSLASEPSPVVVSVDSPWDVAVTTFCPLEWLDGTAPAKPWDLAASPSTRPKLTLRHGQAELPWVTWERPSPTEVVLRLSEAVADGRGLHEDYLVEEVVARATGIPTLALQWRRHANVDAYYYPGAMGCMCTASETVFRVFAPTADGVAVVLYDGPGDDASRREVPMRRIPQGCWKAIVPSSLGGTYYKLLASGADTLLFPGVEVIDPYSRCNTHHTGRGLILAPDDPAVVATVAPRPPVGPDDAVVIWELHLRDATVDPASGVVGHRGKYLGLTQRDTVLVPGAPFAADPKGMVDVSAGADAADTAKPAPAANGEADAPPVSTALAHLVEMGATAVQLLPLQDFDNNEDEAVGEYAWGYMPVHFFSPDGWYASGSRTDSTRVRELKELVSAMHEAGLRVILDVVFNHTAEDVNERNLDARFSFNGVAPRYYYRTCGNTPLSASGHRTCALTLAGAPTCGGCYSNGSGCGNEMRSEAPMARKFIIDCLRYWATEYGMDGFRFDLMGLVDVPTLTAASTALKAIDDGILLYGEPWTGGMTPMAPTYKGTQRGRGFGVFNDTFRDALRGSPFHVSSCFVLDGVCVDEVKRGIMGSVDDFADAPTEVINYVACHDNRTLYDQLWEIYRGGGEDTGADVAPPEEEPVGASAVKDIGPAPDATHLSPDAATAVATAAADAAAAATAASAAAAAASVPALLRRCAALATAIVLTAQGVPFLQLGQEFFRTKGGDHNSYISPDAVNAVRWARKAAHAAAVRFVAGLVALRRGHPEIFALPTAGLVRERLLFFETMGVPVPAGCVAYRVDGCAADVVARAAAAGASAATANEQAARWTAVLVLINPCRTAQAFALPEAEQLWVPVVAGGHAGLSPVGAPVRRQLGVAPTSLTVLRRCSAAEADAAAVDDRLAVISDPGVVPADGDCTSRYAVGLERERGAAEAAVMEENVRLRRAFLGETEAAALVAAEA</sequence>
<proteinExistence type="inferred from homology"/>
<dbReference type="SMART" id="SM00642">
    <property type="entry name" value="Aamy"/>
    <property type="match status" value="1"/>
</dbReference>
<dbReference type="CDD" id="cd11341">
    <property type="entry name" value="AmyAc_Pullulanase_LD-like"/>
    <property type="match status" value="1"/>
</dbReference>
<dbReference type="AlphaFoldDB" id="A0A1X6PAN7"/>
<evidence type="ECO:0000256" key="1">
    <source>
        <dbReference type="ARBA" id="ARBA00008061"/>
    </source>
</evidence>
<accession>A0A1X6PAN7</accession>
<dbReference type="GO" id="GO:0005975">
    <property type="term" value="P:carbohydrate metabolic process"/>
    <property type="evidence" value="ECO:0007669"/>
    <property type="project" value="InterPro"/>
</dbReference>
<dbReference type="SUPFAM" id="SSF51445">
    <property type="entry name" value="(Trans)glycosidases"/>
    <property type="match status" value="1"/>
</dbReference>
<dbReference type="InterPro" id="IPR014756">
    <property type="entry name" value="Ig_E-set"/>
</dbReference>
<dbReference type="SUPFAM" id="SSF81296">
    <property type="entry name" value="E set domains"/>
    <property type="match status" value="1"/>
</dbReference>
<dbReference type="Gene3D" id="3.20.20.80">
    <property type="entry name" value="Glycosidases"/>
    <property type="match status" value="2"/>
</dbReference>
<dbReference type="Proteomes" id="UP000218209">
    <property type="component" value="Unassembled WGS sequence"/>
</dbReference>
<dbReference type="EMBL" id="KV918824">
    <property type="protein sequence ID" value="OSX77924.1"/>
    <property type="molecule type" value="Genomic_DNA"/>
</dbReference>
<dbReference type="InterPro" id="IPR006047">
    <property type="entry name" value="GH13_cat_dom"/>
</dbReference>